<keyword evidence="1" id="KW-0472">Membrane</keyword>
<keyword evidence="1" id="KW-0812">Transmembrane</keyword>
<protein>
    <submittedName>
        <fullName evidence="2">Uncharacterized protein</fullName>
    </submittedName>
</protein>
<dbReference type="EMBL" id="DXHS01000019">
    <property type="protein sequence ID" value="HIW01927.1"/>
    <property type="molecule type" value="Genomic_DNA"/>
</dbReference>
<accession>A0A9D1TR90</accession>
<comment type="caution">
    <text evidence="2">The sequence shown here is derived from an EMBL/GenBank/DDBJ whole genome shotgun (WGS) entry which is preliminary data.</text>
</comment>
<evidence type="ECO:0000256" key="1">
    <source>
        <dbReference type="SAM" id="Phobius"/>
    </source>
</evidence>
<dbReference type="Proteomes" id="UP000823990">
    <property type="component" value="Unassembled WGS sequence"/>
</dbReference>
<name>A0A9D1TR90_9FIRM</name>
<reference evidence="2" key="2">
    <citation type="submission" date="2021-04" db="EMBL/GenBank/DDBJ databases">
        <authorList>
            <person name="Gilroy R."/>
        </authorList>
    </citation>
    <scope>NUCLEOTIDE SEQUENCE</scope>
    <source>
        <strain evidence="2">12435</strain>
    </source>
</reference>
<dbReference type="AlphaFoldDB" id="A0A9D1TR90"/>
<keyword evidence="1" id="KW-1133">Transmembrane helix</keyword>
<reference evidence="2" key="1">
    <citation type="journal article" date="2021" name="PeerJ">
        <title>Extensive microbial diversity within the chicken gut microbiome revealed by metagenomics and culture.</title>
        <authorList>
            <person name="Gilroy R."/>
            <person name="Ravi A."/>
            <person name="Getino M."/>
            <person name="Pursley I."/>
            <person name="Horton D.L."/>
            <person name="Alikhan N.F."/>
            <person name="Baker D."/>
            <person name="Gharbi K."/>
            <person name="Hall N."/>
            <person name="Watson M."/>
            <person name="Adriaenssens E.M."/>
            <person name="Foster-Nyarko E."/>
            <person name="Jarju S."/>
            <person name="Secka A."/>
            <person name="Antonio M."/>
            <person name="Oren A."/>
            <person name="Chaudhuri R.R."/>
            <person name="La Ragione R."/>
            <person name="Hildebrand F."/>
            <person name="Pallen M.J."/>
        </authorList>
    </citation>
    <scope>NUCLEOTIDE SEQUENCE</scope>
    <source>
        <strain evidence="2">12435</strain>
    </source>
</reference>
<proteinExistence type="predicted"/>
<evidence type="ECO:0000313" key="2">
    <source>
        <dbReference type="EMBL" id="HIW01927.1"/>
    </source>
</evidence>
<dbReference type="SUPFAM" id="SSF49785">
    <property type="entry name" value="Galactose-binding domain-like"/>
    <property type="match status" value="1"/>
</dbReference>
<gene>
    <name evidence="2" type="ORF">H9892_01100</name>
</gene>
<sequence length="287" mass="30197">ESGNFGFVVTAKAGSMSDSVALTLHVDDAVSYATYTAGLAIGITCTVLVAGGLCVYVFAAGKRDFVDGKFRFKKWFVVFGTAALALLLAAVIAFGIAFAPAGGSSGGRQTFTFEAEYVDLEEFMGAGISNSAEGVNNIYGDGLDSDIEKGWSNGYFLGNTYAENSIEFVITSDRNASGSLVLRLASELGNIELDNSVFGIEVNGIEIDYSITVANSASGSYDFADYPIAGTIALTQGKNVIKLTIKSNTIKDGNSTGAPLIDCIRISTDAQLTWQPLTDNPDRRGQV</sequence>
<dbReference type="InterPro" id="IPR008979">
    <property type="entry name" value="Galactose-bd-like_sf"/>
</dbReference>
<feature type="non-terminal residue" evidence="2">
    <location>
        <position position="1"/>
    </location>
</feature>
<organism evidence="2 3">
    <name type="scientific">Candidatus Protoclostridium stercorigallinarum</name>
    <dbReference type="NCBI Taxonomy" id="2838741"/>
    <lineage>
        <taxon>Bacteria</taxon>
        <taxon>Bacillati</taxon>
        <taxon>Bacillota</taxon>
        <taxon>Clostridia</taxon>
        <taxon>Candidatus Protoclostridium</taxon>
    </lineage>
</organism>
<feature type="transmembrane region" description="Helical" evidence="1">
    <location>
        <begin position="75"/>
        <end position="99"/>
    </location>
</feature>
<dbReference type="Gene3D" id="2.60.120.260">
    <property type="entry name" value="Galactose-binding domain-like"/>
    <property type="match status" value="1"/>
</dbReference>
<feature type="transmembrane region" description="Helical" evidence="1">
    <location>
        <begin position="32"/>
        <end position="59"/>
    </location>
</feature>
<evidence type="ECO:0000313" key="3">
    <source>
        <dbReference type="Proteomes" id="UP000823990"/>
    </source>
</evidence>